<dbReference type="InterPro" id="IPR037017">
    <property type="entry name" value="Anthrax_toxin_edema_cen_sf"/>
</dbReference>
<proteinExistence type="predicted"/>
<reference evidence="3 4" key="1">
    <citation type="submission" date="2021-07" db="EMBL/GenBank/DDBJ databases">
        <title>Paraburkholderia edwinii protects Aspergillus sp. from phenazines by acting as a toxin sponge.</title>
        <authorList>
            <person name="Dahlstrom K.M."/>
            <person name="Newman D.K."/>
        </authorList>
    </citation>
    <scope>NUCLEOTIDE SEQUENCE [LARGE SCALE GENOMIC DNA]</scope>
    <source>
        <strain evidence="3 4">Pe01</strain>
    </source>
</reference>
<organism evidence="3 4">
    <name type="scientific">Paraburkholderia edwinii</name>
    <dbReference type="NCBI Taxonomy" id="2861782"/>
    <lineage>
        <taxon>Bacteria</taxon>
        <taxon>Pseudomonadati</taxon>
        <taxon>Pseudomonadota</taxon>
        <taxon>Betaproteobacteria</taxon>
        <taxon>Burkholderiales</taxon>
        <taxon>Burkholderiaceae</taxon>
        <taxon>Paraburkholderia</taxon>
    </lineage>
</organism>
<accession>A0ABX8UST9</accession>
<dbReference type="EMBL" id="CP080096">
    <property type="protein sequence ID" value="QYD71362.1"/>
    <property type="molecule type" value="Genomic_DNA"/>
</dbReference>
<feature type="domain" description="Anthrax toxin edema factor central" evidence="2">
    <location>
        <begin position="31"/>
        <end position="187"/>
    </location>
</feature>
<sequence length="393" mass="44060">MERLTANDRRCDGGPNKAGDGKDNMSVSEASCGIVSQHIHAIEAVAREKRTFILLRFVNPYATGLIAAGYRTKKLDMHAKSSDWGPMAGFVCVDSELSKSVDDGTEAVRRNSRAITSALEKENTRRIPLTISRQRIEELVARNLFTESGTGIAFNASSRTGKKTVRFEFVADSNQNQMYRVRYFPNGATHSVDVEVMAYAENGNTLPVTADYDVFAICPHFTAPDFSPENATHFRETAEQGLLSRIQQTIISSINSRCGGAHRRVVNHGTELNNPSPEKDRELVMFTPGGTSRIISRFKLPDLCRELAMRGFYFYTNTHWHVAFKSQINSRMSQLQVPGRRGSSALKVLTEDEVDHLDIKQPDEDGKRTAFERQKFSEEVVFHPANGVRPPWR</sequence>
<dbReference type="Pfam" id="PF03497">
    <property type="entry name" value="Anthrax_toxA"/>
    <property type="match status" value="1"/>
</dbReference>
<gene>
    <name evidence="3" type="ORF">KZJ38_30510</name>
</gene>
<dbReference type="InterPro" id="IPR005165">
    <property type="entry name" value="Anthrax_toxin_edema_cen"/>
</dbReference>
<dbReference type="SUPFAM" id="SSF81298">
    <property type="entry name" value="Adenylylcyclase toxin (the edema factor)"/>
    <property type="match status" value="1"/>
</dbReference>
<evidence type="ECO:0000313" key="4">
    <source>
        <dbReference type="Proteomes" id="UP000826462"/>
    </source>
</evidence>
<dbReference type="InterPro" id="IPR035099">
    <property type="entry name" value="Anthrax_toxin_C-terminal"/>
</dbReference>
<dbReference type="Gene3D" id="3.90.1760.10">
    <property type="entry name" value="Anthrax toxin, edema factor, central domain"/>
    <property type="match status" value="1"/>
</dbReference>
<evidence type="ECO:0000259" key="2">
    <source>
        <dbReference type="Pfam" id="PF03497"/>
    </source>
</evidence>
<protein>
    <submittedName>
        <fullName evidence="3">CyaA/EF/ExoY family adenylyl cyclase toxin</fullName>
    </submittedName>
</protein>
<feature type="compositionally biased region" description="Basic and acidic residues" evidence="1">
    <location>
        <begin position="1"/>
        <end position="12"/>
    </location>
</feature>
<keyword evidence="4" id="KW-1185">Reference proteome</keyword>
<name>A0ABX8UST9_9BURK</name>
<dbReference type="Proteomes" id="UP000826462">
    <property type="component" value="Chromosome 2"/>
</dbReference>
<evidence type="ECO:0000313" key="3">
    <source>
        <dbReference type="EMBL" id="QYD71362.1"/>
    </source>
</evidence>
<feature type="region of interest" description="Disordered" evidence="1">
    <location>
        <begin position="1"/>
        <end position="25"/>
    </location>
</feature>
<dbReference type="RefSeq" id="WP_219800792.1">
    <property type="nucleotide sequence ID" value="NZ_CP080096.1"/>
</dbReference>
<evidence type="ECO:0000256" key="1">
    <source>
        <dbReference type="SAM" id="MobiDB-lite"/>
    </source>
</evidence>